<comment type="caution">
    <text evidence="2">The sequence shown here is derived from an EMBL/GenBank/DDBJ whole genome shotgun (WGS) entry which is preliminary data.</text>
</comment>
<evidence type="ECO:0000313" key="2">
    <source>
        <dbReference type="EMBL" id="GMA86687.1"/>
    </source>
</evidence>
<gene>
    <name evidence="2" type="ORF">GCM10025868_19370</name>
</gene>
<evidence type="ECO:0000256" key="1">
    <source>
        <dbReference type="SAM" id="MobiDB-lite"/>
    </source>
</evidence>
<proteinExistence type="predicted"/>
<reference evidence="3" key="1">
    <citation type="journal article" date="2019" name="Int. J. Syst. Evol. Microbiol.">
        <title>The Global Catalogue of Microorganisms (GCM) 10K type strain sequencing project: providing services to taxonomists for standard genome sequencing and annotation.</title>
        <authorList>
            <consortium name="The Broad Institute Genomics Platform"/>
            <consortium name="The Broad Institute Genome Sequencing Center for Infectious Disease"/>
            <person name="Wu L."/>
            <person name="Ma J."/>
        </authorList>
    </citation>
    <scope>NUCLEOTIDE SEQUENCE [LARGE SCALE GENOMIC DNA]</scope>
    <source>
        <strain evidence="3">NBRC 108730</strain>
    </source>
</reference>
<dbReference type="EMBL" id="BSUZ01000001">
    <property type="protein sequence ID" value="GMA86687.1"/>
    <property type="molecule type" value="Genomic_DNA"/>
</dbReference>
<organism evidence="2 3">
    <name type="scientific">Angustibacter aerolatus</name>
    <dbReference type="NCBI Taxonomy" id="1162965"/>
    <lineage>
        <taxon>Bacteria</taxon>
        <taxon>Bacillati</taxon>
        <taxon>Actinomycetota</taxon>
        <taxon>Actinomycetes</taxon>
        <taxon>Kineosporiales</taxon>
        <taxon>Kineosporiaceae</taxon>
    </lineage>
</organism>
<evidence type="ECO:0000313" key="3">
    <source>
        <dbReference type="Proteomes" id="UP001157017"/>
    </source>
</evidence>
<dbReference type="Proteomes" id="UP001157017">
    <property type="component" value="Unassembled WGS sequence"/>
</dbReference>
<sequence length="99" mass="9939">MPGARTAAGSKEPSGRMSQKAAVTKSSIAAPSPSAWVLTAPGPCSVRERPSGTGARCRASAGSVRDVMLSANARSTLQARLVQRDGCGGEGPEGREDGG</sequence>
<accession>A0ABQ6JIK6</accession>
<feature type="region of interest" description="Disordered" evidence="1">
    <location>
        <begin position="1"/>
        <end position="34"/>
    </location>
</feature>
<name>A0ABQ6JIK6_9ACTN</name>
<protein>
    <submittedName>
        <fullName evidence="2">Uncharacterized protein</fullName>
    </submittedName>
</protein>
<keyword evidence="3" id="KW-1185">Reference proteome</keyword>